<organism evidence="2 3">
    <name type="scientific">Paenibacillus gyeongsangnamensis</name>
    <dbReference type="NCBI Taxonomy" id="3388067"/>
    <lineage>
        <taxon>Bacteria</taxon>
        <taxon>Bacillati</taxon>
        <taxon>Bacillota</taxon>
        <taxon>Bacilli</taxon>
        <taxon>Bacillales</taxon>
        <taxon>Paenibacillaceae</taxon>
        <taxon>Paenibacillus</taxon>
    </lineage>
</organism>
<name>A0ABT4QH98_9BACL</name>
<dbReference type="EMBL" id="JAQAGZ010000022">
    <property type="protein sequence ID" value="MCZ8516248.1"/>
    <property type="molecule type" value="Genomic_DNA"/>
</dbReference>
<reference evidence="2 3" key="1">
    <citation type="submission" date="2022-12" db="EMBL/GenBank/DDBJ databases">
        <title>Draft genome sequence of Paenibacillus sp. dW9.</title>
        <authorList>
            <person name="Choi E.-W."/>
            <person name="Kim D.-U."/>
        </authorList>
    </citation>
    <scope>NUCLEOTIDE SEQUENCE [LARGE SCALE GENOMIC DNA]</scope>
    <source>
        <strain evidence="3">dW9</strain>
    </source>
</reference>
<keyword evidence="1" id="KW-0732">Signal</keyword>
<sequence>MIRKSIAVLAAIVCTAVTVTPSQPSLAQSTNVAVRTVIGSVLSTDIRAFVNGEAIRSMNIGGNTAIVVEDLRSYGFDVSWDPPERRVDIYPNPGKKIQPAYTSDVSGNHAQGNKIADVLATDIRTVALGKEIPSFNIGGKTAVFLQDLAPLLGRLEWNGETRTVSFTENKAAAADGRAAQSAEYPLQIEHMSSNRFSIQFEDDGMYFGDQRIGFGQDGRAMLSVERMADLLGYKTDKQGDGLYVHNDTCGFRIGPDLETAELYWFGGKDNETKLTFPAVKQGGELYMFEYDLKEMFGYTGNWDPVTRLLEIDYARYDVKDFGIPESVYSYWYGVKGLLFAPLTTDLPMLFVTAARSGTTFHGSSTMRSSEQKTPSGAPIYEFASAVPMDIGDNAVKVEYRVRQRILYSKTFIHSITPERMMPVINYGDLPFGFGDFSSITLDTPATGQVRTDNGKVEVGGAVIKALGKGLLAVIEKEDAAQWTDRETEQIPFDAGRFTASLPLNHGKGRYRITLRSDLSIPAPRRYDPYIDVARFYVDYRDRVSRIVGMDGNEGFGWNGGGKLLHTTNTGKSWDVIVPDGIGDKDRLIAADFSDPYKGFAFYLTEDKKLVASHRLYEGGWETAALPTTETWETSSDVTSYRAHFDFSPDYVMLTSSPSAGQMHKSLYRSDDRGRSWTRVGDLTAGIPGYPTGISFRKEKEGWIGTNAQGQEGFPFYRTQDGGRTWALQPIEVPAEFRKATATIYPPAFDQESDYHGIFIAELVQNGEKTYVPYETRDAGDTWTPLPHLKAIQGVPVLNFDRLNMGRAISSDGKTVYTMNSYNHEDWQAVTTDLPLKGASQFFLREDGFGWVLLDGFIKVTSDGGRSWSDPQ</sequence>
<dbReference type="SUPFAM" id="SSF110296">
    <property type="entry name" value="Oligoxyloglucan reducing end-specific cellobiohydrolase"/>
    <property type="match status" value="1"/>
</dbReference>
<evidence type="ECO:0000313" key="3">
    <source>
        <dbReference type="Proteomes" id="UP001527882"/>
    </source>
</evidence>
<evidence type="ECO:0008006" key="4">
    <source>
        <dbReference type="Google" id="ProtNLM"/>
    </source>
</evidence>
<evidence type="ECO:0000313" key="2">
    <source>
        <dbReference type="EMBL" id="MCZ8516248.1"/>
    </source>
</evidence>
<dbReference type="InterPro" id="IPR015943">
    <property type="entry name" value="WD40/YVTN_repeat-like_dom_sf"/>
</dbReference>
<proteinExistence type="predicted"/>
<feature type="signal peptide" evidence="1">
    <location>
        <begin position="1"/>
        <end position="27"/>
    </location>
</feature>
<keyword evidence="3" id="KW-1185">Reference proteome</keyword>
<dbReference type="Gene3D" id="2.130.10.10">
    <property type="entry name" value="YVTN repeat-like/Quinoprotein amine dehydrogenase"/>
    <property type="match status" value="1"/>
</dbReference>
<feature type="chain" id="PRO_5046742995" description="Photosynthesis system II assembly factor Ycf48/Hcf136-like domain-containing protein" evidence="1">
    <location>
        <begin position="28"/>
        <end position="871"/>
    </location>
</feature>
<comment type="caution">
    <text evidence="2">The sequence shown here is derived from an EMBL/GenBank/DDBJ whole genome shotgun (WGS) entry which is preliminary data.</text>
</comment>
<evidence type="ECO:0000256" key="1">
    <source>
        <dbReference type="SAM" id="SignalP"/>
    </source>
</evidence>
<gene>
    <name evidence="2" type="ORF">O9H85_28410</name>
</gene>
<dbReference type="RefSeq" id="WP_269884779.1">
    <property type="nucleotide sequence ID" value="NZ_JAQAGZ010000022.1"/>
</dbReference>
<accession>A0ABT4QH98</accession>
<protein>
    <recommendedName>
        <fullName evidence="4">Photosynthesis system II assembly factor Ycf48/Hcf136-like domain-containing protein</fullName>
    </recommendedName>
</protein>
<dbReference type="Proteomes" id="UP001527882">
    <property type="component" value="Unassembled WGS sequence"/>
</dbReference>